<protein>
    <submittedName>
        <fullName evidence="2">N-acetyltransferase</fullName>
    </submittedName>
</protein>
<sequence length="112" mass="12519">MTIREATPDDDTVNRIDDSFTTDTIIEIRPTGDGFVLTERTTSSPIRKEFPDETSVEAGDKEPSARFVAVDEHGAVCGVIDLVSESWNRRVSVTELKVRPAQRRRGIGRQLM</sequence>
<accession>A0A3D4SVY6</accession>
<organism evidence="2 3">
    <name type="scientific">Corynebacterium nuruki</name>
    <dbReference type="NCBI Taxonomy" id="1032851"/>
    <lineage>
        <taxon>Bacteria</taxon>
        <taxon>Bacillati</taxon>
        <taxon>Actinomycetota</taxon>
        <taxon>Actinomycetes</taxon>
        <taxon>Mycobacteriales</taxon>
        <taxon>Corynebacteriaceae</taxon>
        <taxon>Corynebacterium</taxon>
    </lineage>
</organism>
<proteinExistence type="predicted"/>
<dbReference type="RefSeq" id="WP_010118408.1">
    <property type="nucleotide sequence ID" value="NZ_DAITTW010000053.1"/>
</dbReference>
<evidence type="ECO:0000259" key="1">
    <source>
        <dbReference type="Pfam" id="PF00583"/>
    </source>
</evidence>
<dbReference type="Gene3D" id="3.40.630.30">
    <property type="match status" value="1"/>
</dbReference>
<keyword evidence="2" id="KW-0808">Transferase</keyword>
<evidence type="ECO:0000313" key="3">
    <source>
        <dbReference type="Proteomes" id="UP000261739"/>
    </source>
</evidence>
<dbReference type="AlphaFoldDB" id="A0A3D4SVY6"/>
<feature type="domain" description="N-acetyltransferase" evidence="1">
    <location>
        <begin position="49"/>
        <end position="112"/>
    </location>
</feature>
<dbReference type="EMBL" id="DQID01000030">
    <property type="protein sequence ID" value="HCT13443.1"/>
    <property type="molecule type" value="Genomic_DNA"/>
</dbReference>
<evidence type="ECO:0000313" key="2">
    <source>
        <dbReference type="EMBL" id="HCT13443.1"/>
    </source>
</evidence>
<comment type="caution">
    <text evidence="2">The sequence shown here is derived from an EMBL/GenBank/DDBJ whole genome shotgun (WGS) entry which is preliminary data.</text>
</comment>
<gene>
    <name evidence="2" type="ORF">DIW82_01250</name>
</gene>
<dbReference type="Pfam" id="PF00583">
    <property type="entry name" value="Acetyltransf_1"/>
    <property type="match status" value="1"/>
</dbReference>
<dbReference type="GO" id="GO:0016747">
    <property type="term" value="F:acyltransferase activity, transferring groups other than amino-acyl groups"/>
    <property type="evidence" value="ECO:0007669"/>
    <property type="project" value="InterPro"/>
</dbReference>
<dbReference type="STRING" id="863239.GCA_000213935_02835"/>
<dbReference type="InterPro" id="IPR000182">
    <property type="entry name" value="GNAT_dom"/>
</dbReference>
<dbReference type="CDD" id="cd04301">
    <property type="entry name" value="NAT_SF"/>
    <property type="match status" value="1"/>
</dbReference>
<dbReference type="InterPro" id="IPR016181">
    <property type="entry name" value="Acyl_CoA_acyltransferase"/>
</dbReference>
<name>A0A3D4SVY6_9CORY</name>
<dbReference type="Proteomes" id="UP000261739">
    <property type="component" value="Unassembled WGS sequence"/>
</dbReference>
<reference evidence="2 3" key="1">
    <citation type="journal article" date="2018" name="Nat. Biotechnol.">
        <title>A standardized bacterial taxonomy based on genome phylogeny substantially revises the tree of life.</title>
        <authorList>
            <person name="Parks D.H."/>
            <person name="Chuvochina M."/>
            <person name="Waite D.W."/>
            <person name="Rinke C."/>
            <person name="Skarshewski A."/>
            <person name="Chaumeil P.A."/>
            <person name="Hugenholtz P."/>
        </authorList>
    </citation>
    <scope>NUCLEOTIDE SEQUENCE [LARGE SCALE GENOMIC DNA]</scope>
    <source>
        <strain evidence="2">UBA11247</strain>
    </source>
</reference>
<dbReference type="SUPFAM" id="SSF55729">
    <property type="entry name" value="Acyl-CoA N-acyltransferases (Nat)"/>
    <property type="match status" value="1"/>
</dbReference>